<feature type="compositionally biased region" description="Basic and acidic residues" evidence="1">
    <location>
        <begin position="95"/>
        <end position="105"/>
    </location>
</feature>
<dbReference type="AlphaFoldDB" id="A0A8S9LYA8"/>
<evidence type="ECO:0000256" key="1">
    <source>
        <dbReference type="SAM" id="MobiDB-lite"/>
    </source>
</evidence>
<protein>
    <submittedName>
        <fullName evidence="2">Uncharacterized protein</fullName>
    </submittedName>
</protein>
<feature type="region of interest" description="Disordered" evidence="1">
    <location>
        <begin position="1"/>
        <end position="24"/>
    </location>
</feature>
<comment type="caution">
    <text evidence="2">The sequence shown here is derived from an EMBL/GenBank/DDBJ whole genome shotgun (WGS) entry which is preliminary data.</text>
</comment>
<gene>
    <name evidence="2" type="ORF">F2Q70_00008223</name>
</gene>
<evidence type="ECO:0000313" key="2">
    <source>
        <dbReference type="EMBL" id="KAF2610821.1"/>
    </source>
</evidence>
<organism evidence="2">
    <name type="scientific">Brassica cretica</name>
    <name type="common">Mustard</name>
    <dbReference type="NCBI Taxonomy" id="69181"/>
    <lineage>
        <taxon>Eukaryota</taxon>
        <taxon>Viridiplantae</taxon>
        <taxon>Streptophyta</taxon>
        <taxon>Embryophyta</taxon>
        <taxon>Tracheophyta</taxon>
        <taxon>Spermatophyta</taxon>
        <taxon>Magnoliopsida</taxon>
        <taxon>eudicotyledons</taxon>
        <taxon>Gunneridae</taxon>
        <taxon>Pentapetalae</taxon>
        <taxon>rosids</taxon>
        <taxon>malvids</taxon>
        <taxon>Brassicales</taxon>
        <taxon>Brassicaceae</taxon>
        <taxon>Brassiceae</taxon>
        <taxon>Brassica</taxon>
    </lineage>
</organism>
<proteinExistence type="predicted"/>
<accession>A0A8S9LYA8</accession>
<reference evidence="2" key="1">
    <citation type="submission" date="2019-12" db="EMBL/GenBank/DDBJ databases">
        <title>Genome sequencing and annotation of Brassica cretica.</title>
        <authorList>
            <person name="Studholme D.J."/>
            <person name="Sarris P.F."/>
        </authorList>
    </citation>
    <scope>NUCLEOTIDE SEQUENCE</scope>
    <source>
        <strain evidence="2">PFS-102/07</strain>
        <tissue evidence="2">Leaf</tissue>
    </source>
</reference>
<sequence>MTGMSGKNESKVSREESGAEPKVAQGRIDMVELICLKPGDGRLSCSVESYMVEFSELCGVTEKEGDEDDSVSGNEGPPRSGESTYKACGSCGREIPPERYRKGTG</sequence>
<feature type="region of interest" description="Disordered" evidence="1">
    <location>
        <begin position="61"/>
        <end position="105"/>
    </location>
</feature>
<dbReference type="EMBL" id="QGKY02000089">
    <property type="protein sequence ID" value="KAF2610821.1"/>
    <property type="molecule type" value="Genomic_DNA"/>
</dbReference>
<name>A0A8S9LYA8_BRACR</name>
<feature type="compositionally biased region" description="Basic and acidic residues" evidence="1">
    <location>
        <begin position="8"/>
        <end position="19"/>
    </location>
</feature>